<accession>W8AMP3</accession>
<dbReference type="AlphaFoldDB" id="W8AMP3"/>
<evidence type="ECO:0000256" key="1">
    <source>
        <dbReference type="SAM" id="MobiDB-lite"/>
    </source>
</evidence>
<evidence type="ECO:0000313" key="3">
    <source>
        <dbReference type="EMBL" id="JAB90035.1"/>
    </source>
</evidence>
<reference evidence="3" key="1">
    <citation type="submission" date="2013-07" db="EMBL/GenBank/DDBJ databases">
        <authorList>
            <person name="Geib S."/>
        </authorList>
    </citation>
    <scope>NUCLEOTIDE SEQUENCE</scope>
</reference>
<organism evidence="3">
    <name type="scientific">Ceratitis capitata</name>
    <name type="common">Mediterranean fruit fly</name>
    <name type="synonym">Tephritis capitata</name>
    <dbReference type="NCBI Taxonomy" id="7213"/>
    <lineage>
        <taxon>Eukaryota</taxon>
        <taxon>Metazoa</taxon>
        <taxon>Ecdysozoa</taxon>
        <taxon>Arthropoda</taxon>
        <taxon>Hexapoda</taxon>
        <taxon>Insecta</taxon>
        <taxon>Pterygota</taxon>
        <taxon>Neoptera</taxon>
        <taxon>Endopterygota</taxon>
        <taxon>Diptera</taxon>
        <taxon>Brachycera</taxon>
        <taxon>Muscomorpha</taxon>
        <taxon>Tephritoidea</taxon>
        <taxon>Tephritidae</taxon>
        <taxon>Ceratitis</taxon>
        <taxon>Ceratitis</taxon>
    </lineage>
</organism>
<dbReference type="EMBL" id="GAMC01016521">
    <property type="protein sequence ID" value="JAB90034.1"/>
    <property type="molecule type" value="mRNA"/>
</dbReference>
<feature type="region of interest" description="Disordered" evidence="1">
    <location>
        <begin position="268"/>
        <end position="289"/>
    </location>
</feature>
<protein>
    <submittedName>
        <fullName evidence="3">Uncharacterized protein</fullName>
    </submittedName>
</protein>
<reference evidence="3" key="2">
    <citation type="journal article" date="2014" name="BMC Genomics">
        <title>A genomic perspective to assessing quality of mass-reared SIT flies used in Mediterranean fruit fly (Ceratitis capitata) eradication in California.</title>
        <authorList>
            <person name="Calla B."/>
            <person name="Hall B."/>
            <person name="Hou S."/>
            <person name="Geib S.M."/>
        </authorList>
    </citation>
    <scope>NUCLEOTIDE SEQUENCE</scope>
</reference>
<keyword evidence="2" id="KW-0732">Signal</keyword>
<evidence type="ECO:0000256" key="2">
    <source>
        <dbReference type="SAM" id="SignalP"/>
    </source>
</evidence>
<sequence>MTWFTSITTSCDGNFRHKRKFHGNLFLACALLLIVVNATPVNARPKETESGDVIVPLDEALPLSEEYDDVDNIEFHQAKLVDGVLQEEHPVIMYKEDFVSEDFVPKKNRTHRLRKHRDPAHRRRRLNEQAETEKYHPLQPEKIYFDILSSAPIVTSDESKSASSKAHVEVISLAEADSPKMVEGEDEVKRVLNKRPKKYHHRRQRREADESIYHREHLVQKRHQNPYYRVSGVNSIYRVPVYQPIPNQYYLPSYSPVKHYQKKPVQGNYHNGPVNVPPTPKITVGTRFGGPDNTDRVIWRDYTPTRNPNQRANVTVGAPRPLFSRRTTEAPNLATPPEVMQNNQFRDLFLIP</sequence>
<dbReference type="EMBL" id="GAMC01016520">
    <property type="protein sequence ID" value="JAB90035.1"/>
    <property type="molecule type" value="mRNA"/>
</dbReference>
<feature type="compositionally biased region" description="Basic residues" evidence="1">
    <location>
        <begin position="109"/>
        <end position="125"/>
    </location>
</feature>
<feature type="region of interest" description="Disordered" evidence="1">
    <location>
        <begin position="109"/>
        <end position="132"/>
    </location>
</feature>
<name>W8AMP3_CERCA</name>
<proteinExistence type="evidence at transcript level"/>
<feature type="signal peptide" evidence="2">
    <location>
        <begin position="1"/>
        <end position="43"/>
    </location>
</feature>
<dbReference type="OrthoDB" id="6350087at2759"/>
<feature type="chain" id="PRO_5007736894" evidence="2">
    <location>
        <begin position="44"/>
        <end position="352"/>
    </location>
</feature>